<dbReference type="InterPro" id="IPR002401">
    <property type="entry name" value="Cyt_P450_E_grp-I"/>
</dbReference>
<keyword evidence="6" id="KW-0256">Endoplasmic reticulum</keyword>
<evidence type="ECO:0000256" key="12">
    <source>
        <dbReference type="PIRSR" id="PIRSR602401-1"/>
    </source>
</evidence>
<keyword evidence="14" id="KW-0812">Transmembrane</keyword>
<keyword evidence="4 12" id="KW-0349">Heme</keyword>
<evidence type="ECO:0000256" key="3">
    <source>
        <dbReference type="ARBA" id="ARBA00010617"/>
    </source>
</evidence>
<dbReference type="GO" id="GO:0020037">
    <property type="term" value="F:heme binding"/>
    <property type="evidence" value="ECO:0007669"/>
    <property type="project" value="InterPro"/>
</dbReference>
<dbReference type="InterPro" id="IPR050182">
    <property type="entry name" value="Cytochrome_P450_fam2"/>
</dbReference>
<dbReference type="InterPro" id="IPR001128">
    <property type="entry name" value="Cyt_P450"/>
</dbReference>
<keyword evidence="14" id="KW-1133">Transmembrane helix</keyword>
<evidence type="ECO:0000256" key="11">
    <source>
        <dbReference type="ARBA" id="ARBA00023136"/>
    </source>
</evidence>
<dbReference type="GO" id="GO:0006082">
    <property type="term" value="P:organic acid metabolic process"/>
    <property type="evidence" value="ECO:0007669"/>
    <property type="project" value="TreeGrafter"/>
</dbReference>
<feature type="binding site" description="axial binding residue" evidence="12">
    <location>
        <position position="497"/>
    </location>
    <ligand>
        <name>heme</name>
        <dbReference type="ChEBI" id="CHEBI:30413"/>
    </ligand>
    <ligandPart>
        <name>Fe</name>
        <dbReference type="ChEBI" id="CHEBI:18248"/>
    </ligandPart>
</feature>
<keyword evidence="10 13" id="KW-0503">Monooxygenase</keyword>
<reference evidence="15" key="1">
    <citation type="submission" date="2018-09" db="EMBL/GenBank/DDBJ databases">
        <title>Common duck and Muscovy duck high density SNP chip.</title>
        <authorList>
            <person name="Vignal A."/>
            <person name="Thebault N."/>
            <person name="Warren W.C."/>
        </authorList>
    </citation>
    <scope>NUCLEOTIDE SEQUENCE [LARGE SCALE GENOMIC DNA]</scope>
</reference>
<keyword evidence="9 12" id="KW-0408">Iron</keyword>
<protein>
    <submittedName>
        <fullName evidence="15">Cytochrome P450 family 2 subfamily W member 1</fullName>
    </submittedName>
</protein>
<reference evidence="15" key="2">
    <citation type="submission" date="2025-08" db="UniProtKB">
        <authorList>
            <consortium name="Ensembl"/>
        </authorList>
    </citation>
    <scope>IDENTIFICATION</scope>
</reference>
<evidence type="ECO:0000256" key="8">
    <source>
        <dbReference type="ARBA" id="ARBA00023002"/>
    </source>
</evidence>
<evidence type="ECO:0000256" key="4">
    <source>
        <dbReference type="ARBA" id="ARBA00022617"/>
    </source>
</evidence>
<dbReference type="SUPFAM" id="SSF48264">
    <property type="entry name" value="Cytochrome P450"/>
    <property type="match status" value="1"/>
</dbReference>
<evidence type="ECO:0000256" key="13">
    <source>
        <dbReference type="RuleBase" id="RU000461"/>
    </source>
</evidence>
<dbReference type="GO" id="GO:0006805">
    <property type="term" value="P:xenobiotic metabolic process"/>
    <property type="evidence" value="ECO:0007669"/>
    <property type="project" value="TreeGrafter"/>
</dbReference>
<dbReference type="PANTHER" id="PTHR24300">
    <property type="entry name" value="CYTOCHROME P450 508A4-RELATED"/>
    <property type="match status" value="1"/>
</dbReference>
<dbReference type="Pfam" id="PF00067">
    <property type="entry name" value="p450"/>
    <property type="match status" value="1"/>
</dbReference>
<dbReference type="GO" id="GO:0016712">
    <property type="term" value="F:oxidoreductase activity, acting on paired donors, with incorporation or reduction of molecular oxygen, reduced flavin or flavoprotein as one donor, and incorporation of one atom of oxygen"/>
    <property type="evidence" value="ECO:0007669"/>
    <property type="project" value="TreeGrafter"/>
</dbReference>
<name>A0A8C3C7C3_CAIMO</name>
<dbReference type="PANTHER" id="PTHR24300:SF291">
    <property type="entry name" value="CYTOCHROME P450 2W1"/>
    <property type="match status" value="1"/>
</dbReference>
<comment type="similarity">
    <text evidence="3 13">Belongs to the cytochrome P450 family.</text>
</comment>
<dbReference type="GO" id="GO:0005506">
    <property type="term" value="F:iron ion binding"/>
    <property type="evidence" value="ECO:0007669"/>
    <property type="project" value="InterPro"/>
</dbReference>
<evidence type="ECO:0000256" key="2">
    <source>
        <dbReference type="ARBA" id="ARBA00004524"/>
    </source>
</evidence>
<organism evidence="15 16">
    <name type="scientific">Cairina moschata</name>
    <name type="common">Muscovy duck</name>
    <dbReference type="NCBI Taxonomy" id="8855"/>
    <lineage>
        <taxon>Eukaryota</taxon>
        <taxon>Metazoa</taxon>
        <taxon>Chordata</taxon>
        <taxon>Craniata</taxon>
        <taxon>Vertebrata</taxon>
        <taxon>Euteleostomi</taxon>
        <taxon>Archelosauria</taxon>
        <taxon>Archosauria</taxon>
        <taxon>Dinosauria</taxon>
        <taxon>Saurischia</taxon>
        <taxon>Theropoda</taxon>
        <taxon>Coelurosauria</taxon>
        <taxon>Aves</taxon>
        <taxon>Neognathae</taxon>
        <taxon>Galloanserae</taxon>
        <taxon>Anseriformes</taxon>
        <taxon>Anatidae</taxon>
        <taxon>Anatinae</taxon>
        <taxon>Cairina</taxon>
    </lineage>
</organism>
<evidence type="ECO:0000313" key="15">
    <source>
        <dbReference type="Ensembl" id="ENSCMMP00000017085.1"/>
    </source>
</evidence>
<comment type="cofactor">
    <cofactor evidence="1 12">
        <name>heme</name>
        <dbReference type="ChEBI" id="CHEBI:30413"/>
    </cofactor>
</comment>
<comment type="subcellular location">
    <subcellularLocation>
        <location evidence="2">Microsome membrane</location>
    </subcellularLocation>
</comment>
<evidence type="ECO:0000256" key="9">
    <source>
        <dbReference type="ARBA" id="ARBA00023004"/>
    </source>
</evidence>
<dbReference type="Proteomes" id="UP000694556">
    <property type="component" value="Chromosome 15"/>
</dbReference>
<dbReference type="GO" id="GO:0005737">
    <property type="term" value="C:cytoplasm"/>
    <property type="evidence" value="ECO:0007669"/>
    <property type="project" value="TreeGrafter"/>
</dbReference>
<keyword evidence="11 14" id="KW-0472">Membrane</keyword>
<evidence type="ECO:0000256" key="5">
    <source>
        <dbReference type="ARBA" id="ARBA00022723"/>
    </source>
</evidence>
<dbReference type="FunFam" id="1.10.630.10:FF:000010">
    <property type="entry name" value="cytochrome P450 2W1 isoform X2"/>
    <property type="match status" value="1"/>
</dbReference>
<dbReference type="Gene3D" id="1.10.630.10">
    <property type="entry name" value="Cytochrome P450"/>
    <property type="match status" value="1"/>
</dbReference>
<evidence type="ECO:0000256" key="14">
    <source>
        <dbReference type="SAM" id="Phobius"/>
    </source>
</evidence>
<evidence type="ECO:0000256" key="1">
    <source>
        <dbReference type="ARBA" id="ARBA00001971"/>
    </source>
</evidence>
<feature type="transmembrane region" description="Helical" evidence="14">
    <location>
        <begin position="270"/>
        <end position="292"/>
    </location>
</feature>
<dbReference type="PRINTS" id="PR00463">
    <property type="entry name" value="EP450I"/>
</dbReference>
<dbReference type="GO" id="GO:0046222">
    <property type="term" value="P:aflatoxin metabolic process"/>
    <property type="evidence" value="ECO:0007669"/>
    <property type="project" value="UniProtKB-ARBA"/>
</dbReference>
<reference evidence="15" key="3">
    <citation type="submission" date="2025-09" db="UniProtKB">
        <authorList>
            <consortium name="Ensembl"/>
        </authorList>
    </citation>
    <scope>IDENTIFICATION</scope>
</reference>
<evidence type="ECO:0000256" key="10">
    <source>
        <dbReference type="ARBA" id="ARBA00023033"/>
    </source>
</evidence>
<proteinExistence type="inferred from homology"/>
<dbReference type="InterPro" id="IPR017972">
    <property type="entry name" value="Cyt_P450_CS"/>
</dbReference>
<sequence>MSLMGKCFCMPSKMLLSLPSFTSSVGCFTKQVMNNLPPSLAAQAAGRELAFPCCVLHGDAVSLLPRSLSRNHKDIFSTQLPPLPLAFGFKQSALKLPPGPFPLPVIGNLHLLDIRRQDKSLMKISEKYGPVFTVHLGFRKVVVLTGYEAVKDALLNTANVFADRPIIPIFHHIQHGNGVFFSSQELWRKTRRFTMTAMRDLGMGKRLAEERIIEELQFLIGLIKSFKGGPFQLRCLNTAPTNITFAILFGRRFDYEDPTFVTLLRLIDEVMFLLGSPFLHLFNFYPFLGFLLKPHKIILKKIEEVCVILKKHIKESTENINGSNLTSYIDALVFKQEEKNKDSPFHDENVLASALDLLMAGTETTSTTLQWAVLLMMKYPEIQKKVHAEIERVLGPDCLPTFEDRKKMPFTTAVIHEVQRFVTLLPHIPRCTSTDTHFKGYFIPKGTTVIPLLTSVLLDKTQWETPDEFNPNHFLDSEGNFVKKKAFLPFSTGRRNCIGESLATVELFIFFTGLIQKFTFKPPSGVKESELDTTAEAGFTMRPHPQCACAVLRS</sequence>
<dbReference type="InterPro" id="IPR036396">
    <property type="entry name" value="Cyt_P450_sf"/>
</dbReference>
<keyword evidence="8 13" id="KW-0560">Oxidoreductase</keyword>
<dbReference type="AlphaFoldDB" id="A0A8C3C7C3"/>
<evidence type="ECO:0000256" key="6">
    <source>
        <dbReference type="ARBA" id="ARBA00022824"/>
    </source>
</evidence>
<keyword evidence="5 12" id="KW-0479">Metal-binding</keyword>
<keyword evidence="7" id="KW-0492">Microsome</keyword>
<dbReference type="PROSITE" id="PS00086">
    <property type="entry name" value="CYTOCHROME_P450"/>
    <property type="match status" value="1"/>
</dbReference>
<dbReference type="Ensembl" id="ENSCMMT00000018796.1">
    <property type="protein sequence ID" value="ENSCMMP00000017085.1"/>
    <property type="gene ID" value="ENSCMMG00000010888.1"/>
</dbReference>
<dbReference type="PROSITE" id="PS51257">
    <property type="entry name" value="PROKAR_LIPOPROTEIN"/>
    <property type="match status" value="1"/>
</dbReference>
<evidence type="ECO:0000256" key="7">
    <source>
        <dbReference type="ARBA" id="ARBA00022848"/>
    </source>
</evidence>
<accession>A0A8C3C7C3</accession>
<dbReference type="PRINTS" id="PR00385">
    <property type="entry name" value="P450"/>
</dbReference>
<keyword evidence="16" id="KW-1185">Reference proteome</keyword>
<evidence type="ECO:0000313" key="16">
    <source>
        <dbReference type="Proteomes" id="UP000694556"/>
    </source>
</evidence>